<evidence type="ECO:0000313" key="3">
    <source>
        <dbReference type="Proteomes" id="UP001595935"/>
    </source>
</evidence>
<dbReference type="EMBL" id="JBHSGV010000002">
    <property type="protein sequence ID" value="MFC4746559.1"/>
    <property type="molecule type" value="Genomic_DNA"/>
</dbReference>
<reference evidence="3" key="1">
    <citation type="journal article" date="2019" name="Int. J. Syst. Evol. Microbiol.">
        <title>The Global Catalogue of Microorganisms (GCM) 10K type strain sequencing project: providing services to taxonomists for standard genome sequencing and annotation.</title>
        <authorList>
            <consortium name="The Broad Institute Genomics Platform"/>
            <consortium name="The Broad Institute Genome Sequencing Center for Infectious Disease"/>
            <person name="Wu L."/>
            <person name="Ma J."/>
        </authorList>
    </citation>
    <scope>NUCLEOTIDE SEQUENCE [LARGE SCALE GENOMIC DNA]</scope>
    <source>
        <strain evidence="3">WYCCWR 13023</strain>
    </source>
</reference>
<feature type="transmembrane region" description="Helical" evidence="1">
    <location>
        <begin position="85"/>
        <end position="102"/>
    </location>
</feature>
<feature type="transmembrane region" description="Helical" evidence="1">
    <location>
        <begin position="29"/>
        <end position="51"/>
    </location>
</feature>
<keyword evidence="1" id="KW-0472">Membrane</keyword>
<protein>
    <recommendedName>
        <fullName evidence="4">DUF1295 domain-containing protein</fullName>
    </recommendedName>
</protein>
<keyword evidence="1" id="KW-0812">Transmembrane</keyword>
<organism evidence="2 3">
    <name type="scientific">Flavobacterium branchiicola</name>
    <dbReference type="NCBI Taxonomy" id="1114875"/>
    <lineage>
        <taxon>Bacteria</taxon>
        <taxon>Pseudomonadati</taxon>
        <taxon>Bacteroidota</taxon>
        <taxon>Flavobacteriia</taxon>
        <taxon>Flavobacteriales</taxon>
        <taxon>Flavobacteriaceae</taxon>
        <taxon>Flavobacterium</taxon>
    </lineage>
</organism>
<gene>
    <name evidence="2" type="ORF">ACFO5S_03855</name>
</gene>
<feature type="transmembrane region" description="Helical" evidence="1">
    <location>
        <begin position="171"/>
        <end position="193"/>
    </location>
</feature>
<comment type="caution">
    <text evidence="2">The sequence shown here is derived from an EMBL/GenBank/DDBJ whole genome shotgun (WGS) entry which is preliminary data.</text>
</comment>
<evidence type="ECO:0000256" key="1">
    <source>
        <dbReference type="SAM" id="Phobius"/>
    </source>
</evidence>
<accession>A0ABV9P8D6</accession>
<feature type="transmembrane region" description="Helical" evidence="1">
    <location>
        <begin position="114"/>
        <end position="134"/>
    </location>
</feature>
<dbReference type="Proteomes" id="UP001595935">
    <property type="component" value="Unassembled WGS sequence"/>
</dbReference>
<keyword evidence="3" id="KW-1185">Reference proteome</keyword>
<dbReference type="RefSeq" id="WP_213256582.1">
    <property type="nucleotide sequence ID" value="NZ_JAGYWA010000002.1"/>
</dbReference>
<sequence length="195" mass="23158">MEYKKYSVEEHETCKQTILKKRKEDIAELVPYLIIFAIIIAIYLLALLTYYKSSFDFTLFSFFIGLGSWSWFYSDSQKILNQNLFSLYGIIGLFIFVLNIILKVITDSNFYNCLTAGFSLFYIICFRLLTNLFFKDFAQLHIKPTILFAQKWRKWSHENTNHEYIVTKKELMFSNLLFFGPWLLGSAIFYIVIKL</sequence>
<evidence type="ECO:0000313" key="2">
    <source>
        <dbReference type="EMBL" id="MFC4746559.1"/>
    </source>
</evidence>
<proteinExistence type="predicted"/>
<keyword evidence="1" id="KW-1133">Transmembrane helix</keyword>
<evidence type="ECO:0008006" key="4">
    <source>
        <dbReference type="Google" id="ProtNLM"/>
    </source>
</evidence>
<name>A0ABV9P8D6_9FLAO</name>